<evidence type="ECO:0000313" key="11">
    <source>
        <dbReference type="Proteomes" id="UP001500326"/>
    </source>
</evidence>
<evidence type="ECO:0000256" key="9">
    <source>
        <dbReference type="SAM" id="Phobius"/>
    </source>
</evidence>
<comment type="subcellular location">
    <subcellularLocation>
        <location evidence="1">Cell membrane</location>
        <topology evidence="1">Multi-pass membrane protein</topology>
    </subcellularLocation>
</comment>
<dbReference type="EMBL" id="BAAAOH010000001">
    <property type="protein sequence ID" value="GAA1977577.1"/>
    <property type="molecule type" value="Genomic_DNA"/>
</dbReference>
<feature type="compositionally biased region" description="Low complexity" evidence="8">
    <location>
        <begin position="15"/>
        <end position="31"/>
    </location>
</feature>
<feature type="transmembrane region" description="Helical" evidence="9">
    <location>
        <begin position="209"/>
        <end position="230"/>
    </location>
</feature>
<feature type="region of interest" description="Disordered" evidence="8">
    <location>
        <begin position="1"/>
        <end position="32"/>
    </location>
</feature>
<name>A0ABN2RZ96_9MICO</name>
<feature type="transmembrane region" description="Helical" evidence="9">
    <location>
        <begin position="91"/>
        <end position="109"/>
    </location>
</feature>
<evidence type="ECO:0000313" key="10">
    <source>
        <dbReference type="EMBL" id="GAA1977577.1"/>
    </source>
</evidence>
<accession>A0ABN2RZ96</accession>
<reference evidence="10 11" key="1">
    <citation type="journal article" date="2019" name="Int. J. Syst. Evol. Microbiol.">
        <title>The Global Catalogue of Microorganisms (GCM) 10K type strain sequencing project: providing services to taxonomists for standard genome sequencing and annotation.</title>
        <authorList>
            <consortium name="The Broad Institute Genomics Platform"/>
            <consortium name="The Broad Institute Genome Sequencing Center for Infectious Disease"/>
            <person name="Wu L."/>
            <person name="Ma J."/>
        </authorList>
    </citation>
    <scope>NUCLEOTIDE SEQUENCE [LARGE SCALE GENOMIC DNA]</scope>
    <source>
        <strain evidence="10 11">JCM 14902</strain>
    </source>
</reference>
<keyword evidence="7 9" id="KW-0472">Membrane</keyword>
<dbReference type="RefSeq" id="WP_344058809.1">
    <property type="nucleotide sequence ID" value="NZ_BAAAOH010000001.1"/>
</dbReference>
<evidence type="ECO:0000256" key="7">
    <source>
        <dbReference type="ARBA" id="ARBA00023136"/>
    </source>
</evidence>
<sequence length="405" mass="42331">MTDASISPGAHGTDDLTPLAADPAAGTAAGPPSGGGLPAVVPAPGGAAVENGQDRPLWARLDHPFTVGLLLTLGGLVAILFGIALTNIATILVYIGLAAFAALGLDPVIKWLGKHNVKRGWAIAIIFLVFAVIGIGLLWLVVPTLITQVGQLISGIPDSIANFEKSDFYHWLEGIFGTGLTSLVDEVEKFITDPKNIAAISGGLLKVGAGIATAISGGLIVVVLTLYFVASLPGIKDSLMQFAPARRRPGVRAMTDQITDSVGGYLMGMVVLAFFNSVVATILHLVLRLPYPLLMGVLAFSITIIPLIGPVLYWIVATTLALFTSPISALIFAICYLIYIQIEAYVLTPKVMNRAIEIPGSLVVIGALIGGTLLGFIGALIAIPVTASILLIIKQVFFKKQDAKV</sequence>
<feature type="transmembrane region" description="Helical" evidence="9">
    <location>
        <begin position="293"/>
        <end position="313"/>
    </location>
</feature>
<dbReference type="Pfam" id="PF01594">
    <property type="entry name" value="AI-2E_transport"/>
    <property type="match status" value="1"/>
</dbReference>
<keyword evidence="3" id="KW-0813">Transport</keyword>
<protein>
    <submittedName>
        <fullName evidence="10">AI-2E family transporter</fullName>
    </submittedName>
</protein>
<evidence type="ECO:0000256" key="3">
    <source>
        <dbReference type="ARBA" id="ARBA00022448"/>
    </source>
</evidence>
<dbReference type="PANTHER" id="PTHR21716:SF53">
    <property type="entry name" value="PERMEASE PERM-RELATED"/>
    <property type="match status" value="1"/>
</dbReference>
<feature type="transmembrane region" description="Helical" evidence="9">
    <location>
        <begin position="320"/>
        <end position="342"/>
    </location>
</feature>
<evidence type="ECO:0000256" key="1">
    <source>
        <dbReference type="ARBA" id="ARBA00004651"/>
    </source>
</evidence>
<evidence type="ECO:0000256" key="6">
    <source>
        <dbReference type="ARBA" id="ARBA00022989"/>
    </source>
</evidence>
<evidence type="ECO:0000256" key="5">
    <source>
        <dbReference type="ARBA" id="ARBA00022692"/>
    </source>
</evidence>
<organism evidence="10 11">
    <name type="scientific">Microbacterium pumilum</name>
    <dbReference type="NCBI Taxonomy" id="344165"/>
    <lineage>
        <taxon>Bacteria</taxon>
        <taxon>Bacillati</taxon>
        <taxon>Actinomycetota</taxon>
        <taxon>Actinomycetes</taxon>
        <taxon>Micrococcales</taxon>
        <taxon>Microbacteriaceae</taxon>
        <taxon>Microbacterium</taxon>
    </lineage>
</organism>
<keyword evidence="4" id="KW-1003">Cell membrane</keyword>
<feature type="transmembrane region" description="Helical" evidence="9">
    <location>
        <begin position="65"/>
        <end position="85"/>
    </location>
</feature>
<gene>
    <name evidence="10" type="ORF">GCM10009777_08350</name>
</gene>
<feature type="transmembrane region" description="Helical" evidence="9">
    <location>
        <begin position="121"/>
        <end position="142"/>
    </location>
</feature>
<keyword evidence="5 9" id="KW-0812">Transmembrane</keyword>
<comment type="caution">
    <text evidence="10">The sequence shown here is derived from an EMBL/GenBank/DDBJ whole genome shotgun (WGS) entry which is preliminary data.</text>
</comment>
<evidence type="ECO:0000256" key="8">
    <source>
        <dbReference type="SAM" id="MobiDB-lite"/>
    </source>
</evidence>
<dbReference type="Proteomes" id="UP001500326">
    <property type="component" value="Unassembled WGS sequence"/>
</dbReference>
<comment type="similarity">
    <text evidence="2">Belongs to the autoinducer-2 exporter (AI-2E) (TC 2.A.86) family.</text>
</comment>
<proteinExistence type="inferred from homology"/>
<evidence type="ECO:0000256" key="4">
    <source>
        <dbReference type="ARBA" id="ARBA00022475"/>
    </source>
</evidence>
<dbReference type="PANTHER" id="PTHR21716">
    <property type="entry name" value="TRANSMEMBRANE PROTEIN"/>
    <property type="match status" value="1"/>
</dbReference>
<feature type="transmembrane region" description="Helical" evidence="9">
    <location>
        <begin position="362"/>
        <end position="393"/>
    </location>
</feature>
<evidence type="ECO:0000256" key="2">
    <source>
        <dbReference type="ARBA" id="ARBA00009773"/>
    </source>
</evidence>
<feature type="transmembrane region" description="Helical" evidence="9">
    <location>
        <begin position="262"/>
        <end position="287"/>
    </location>
</feature>
<dbReference type="InterPro" id="IPR002549">
    <property type="entry name" value="AI-2E-like"/>
</dbReference>
<keyword evidence="6 9" id="KW-1133">Transmembrane helix</keyword>
<keyword evidence="11" id="KW-1185">Reference proteome</keyword>